<dbReference type="InterPro" id="IPR003593">
    <property type="entry name" value="AAA+_ATPase"/>
</dbReference>
<keyword evidence="6" id="KW-0539">Nucleus</keyword>
<dbReference type="GO" id="GO:0031390">
    <property type="term" value="C:Ctf18 RFC-like complex"/>
    <property type="evidence" value="ECO:0007669"/>
    <property type="project" value="TreeGrafter"/>
</dbReference>
<dbReference type="GO" id="GO:0016887">
    <property type="term" value="F:ATP hydrolysis activity"/>
    <property type="evidence" value="ECO:0007669"/>
    <property type="project" value="InterPro"/>
</dbReference>
<feature type="domain" description="Phosphatidic acid phosphatase type 2/haloperoxidase" evidence="10">
    <location>
        <begin position="115"/>
        <end position="235"/>
    </location>
</feature>
<dbReference type="InterPro" id="IPR013748">
    <property type="entry name" value="Rep_factorC_C"/>
</dbReference>
<dbReference type="SUPFAM" id="SSF48019">
    <property type="entry name" value="post-AAA+ oligomerization domain-like"/>
    <property type="match status" value="1"/>
</dbReference>
<dbReference type="SUPFAM" id="SSF48317">
    <property type="entry name" value="Acid phosphatase/Vanadium-dependent haloperoxidase"/>
    <property type="match status" value="1"/>
</dbReference>
<feature type="transmembrane region" description="Helical" evidence="9">
    <location>
        <begin position="528"/>
        <end position="550"/>
    </location>
</feature>
<feature type="region of interest" description="Disordered" evidence="8">
    <location>
        <begin position="431"/>
        <end position="476"/>
    </location>
</feature>
<feature type="region of interest" description="Disordered" evidence="8">
    <location>
        <begin position="1"/>
        <end position="31"/>
    </location>
</feature>
<dbReference type="GO" id="GO:0005663">
    <property type="term" value="C:DNA replication factor C complex"/>
    <property type="evidence" value="ECO:0007669"/>
    <property type="project" value="TreeGrafter"/>
</dbReference>
<gene>
    <name evidence="12" type="ORF">FZEAL_10708</name>
</gene>
<evidence type="ECO:0000259" key="10">
    <source>
        <dbReference type="SMART" id="SM00014"/>
    </source>
</evidence>
<feature type="transmembrane region" description="Helical" evidence="9">
    <location>
        <begin position="243"/>
        <end position="264"/>
    </location>
</feature>
<dbReference type="FunFam" id="1.10.8.60:FF:000028">
    <property type="entry name" value="Replication factor C subunit 5"/>
    <property type="match status" value="1"/>
</dbReference>
<evidence type="ECO:0000256" key="5">
    <source>
        <dbReference type="ARBA" id="ARBA00022840"/>
    </source>
</evidence>
<keyword evidence="9" id="KW-1133">Transmembrane helix</keyword>
<evidence type="ECO:0000256" key="1">
    <source>
        <dbReference type="ARBA" id="ARBA00004123"/>
    </source>
</evidence>
<name>A0A8H4TXS3_9HYPO</name>
<dbReference type="Pfam" id="PF08542">
    <property type="entry name" value="Rep_fac_C"/>
    <property type="match status" value="1"/>
</dbReference>
<keyword evidence="4" id="KW-0547">Nucleotide-binding</keyword>
<dbReference type="FunFam" id="1.20.272.10:FF:000004">
    <property type="entry name" value="Replication factor C subunit 5"/>
    <property type="match status" value="1"/>
</dbReference>
<comment type="similarity">
    <text evidence="2">Belongs to the activator 1 small subunits family.</text>
</comment>
<dbReference type="GO" id="GO:0003689">
    <property type="term" value="F:DNA clamp loader activity"/>
    <property type="evidence" value="ECO:0007669"/>
    <property type="project" value="TreeGrafter"/>
</dbReference>
<feature type="transmembrane region" description="Helical" evidence="9">
    <location>
        <begin position="217"/>
        <end position="237"/>
    </location>
</feature>
<dbReference type="InterPro" id="IPR050238">
    <property type="entry name" value="DNA_Rep/Repair_Clamp_Loader"/>
</dbReference>
<dbReference type="GO" id="GO:0006281">
    <property type="term" value="P:DNA repair"/>
    <property type="evidence" value="ECO:0007669"/>
    <property type="project" value="TreeGrafter"/>
</dbReference>
<keyword evidence="3" id="KW-0235">DNA replication</keyword>
<evidence type="ECO:0000256" key="8">
    <source>
        <dbReference type="SAM" id="MobiDB-lite"/>
    </source>
</evidence>
<dbReference type="OrthoDB" id="2414723at2759"/>
<dbReference type="GO" id="GO:0003677">
    <property type="term" value="F:DNA binding"/>
    <property type="evidence" value="ECO:0007669"/>
    <property type="project" value="InterPro"/>
</dbReference>
<dbReference type="Pfam" id="PF00004">
    <property type="entry name" value="AAA"/>
    <property type="match status" value="1"/>
</dbReference>
<evidence type="ECO:0000256" key="2">
    <source>
        <dbReference type="ARBA" id="ARBA00005378"/>
    </source>
</evidence>
<feature type="transmembrane region" description="Helical" evidence="9">
    <location>
        <begin position="85"/>
        <end position="112"/>
    </location>
</feature>
<comment type="caution">
    <text evidence="12">The sequence shown here is derived from an EMBL/GenBank/DDBJ whole genome shotgun (WGS) entry which is preliminary data.</text>
</comment>
<dbReference type="Pfam" id="PF01569">
    <property type="entry name" value="PAP2"/>
    <property type="match status" value="1"/>
</dbReference>
<organism evidence="12 13">
    <name type="scientific">Fusarium zealandicum</name>
    <dbReference type="NCBI Taxonomy" id="1053134"/>
    <lineage>
        <taxon>Eukaryota</taxon>
        <taxon>Fungi</taxon>
        <taxon>Dikarya</taxon>
        <taxon>Ascomycota</taxon>
        <taxon>Pezizomycotina</taxon>
        <taxon>Sordariomycetes</taxon>
        <taxon>Hypocreomycetidae</taxon>
        <taxon>Hypocreales</taxon>
        <taxon>Nectriaceae</taxon>
        <taxon>Fusarium</taxon>
        <taxon>Fusarium staphyleae species complex</taxon>
    </lineage>
</organism>
<evidence type="ECO:0000256" key="4">
    <source>
        <dbReference type="ARBA" id="ARBA00022741"/>
    </source>
</evidence>
<dbReference type="SMART" id="SM00014">
    <property type="entry name" value="acidPPc"/>
    <property type="match status" value="1"/>
</dbReference>
<dbReference type="CDD" id="cd18140">
    <property type="entry name" value="HLD_clamp_RFC"/>
    <property type="match status" value="1"/>
</dbReference>
<reference evidence="12" key="1">
    <citation type="journal article" date="2020" name="BMC Genomics">
        <title>Correction to: Identification and distribution of gene clusters required for synthesis of sphingolipid metabolism inhibitors in diverse species of the filamentous fungus Fusarium.</title>
        <authorList>
            <person name="Kim H.S."/>
            <person name="Lohmar J.M."/>
            <person name="Busman M."/>
            <person name="Brown D.W."/>
            <person name="Naumann T.A."/>
            <person name="Divon H.H."/>
            <person name="Lysoe E."/>
            <person name="Uhlig S."/>
            <person name="Proctor R.H."/>
        </authorList>
    </citation>
    <scope>NUCLEOTIDE SEQUENCE</scope>
    <source>
        <strain evidence="12">NRRL 22465</strain>
    </source>
</reference>
<dbReference type="InterPro" id="IPR036938">
    <property type="entry name" value="PAP2/HPO_sf"/>
</dbReference>
<evidence type="ECO:0000256" key="6">
    <source>
        <dbReference type="ARBA" id="ARBA00023242"/>
    </source>
</evidence>
<dbReference type="Proteomes" id="UP000635477">
    <property type="component" value="Unassembled WGS sequence"/>
</dbReference>
<dbReference type="InterPro" id="IPR000326">
    <property type="entry name" value="PAP2/HPO"/>
</dbReference>
<dbReference type="InterPro" id="IPR027417">
    <property type="entry name" value="P-loop_NTPase"/>
</dbReference>
<dbReference type="PANTHER" id="PTHR11669:SF9">
    <property type="entry name" value="REPLICATION FACTOR C SUBUNIT 5"/>
    <property type="match status" value="1"/>
</dbReference>
<evidence type="ECO:0000256" key="9">
    <source>
        <dbReference type="SAM" id="Phobius"/>
    </source>
</evidence>
<dbReference type="CDD" id="cd00009">
    <property type="entry name" value="AAA"/>
    <property type="match status" value="1"/>
</dbReference>
<evidence type="ECO:0000313" key="13">
    <source>
        <dbReference type="Proteomes" id="UP000635477"/>
    </source>
</evidence>
<dbReference type="GO" id="GO:0005524">
    <property type="term" value="F:ATP binding"/>
    <property type="evidence" value="ECO:0007669"/>
    <property type="project" value="UniProtKB-KW"/>
</dbReference>
<dbReference type="GO" id="GO:0006271">
    <property type="term" value="P:DNA strand elongation involved in DNA replication"/>
    <property type="evidence" value="ECO:0007669"/>
    <property type="project" value="UniProtKB-ARBA"/>
</dbReference>
<keyword evidence="9" id="KW-0472">Membrane</keyword>
<dbReference type="SMART" id="SM00382">
    <property type="entry name" value="AAA"/>
    <property type="match status" value="1"/>
</dbReference>
<feature type="compositionally biased region" description="Low complexity" evidence="8">
    <location>
        <begin position="437"/>
        <end position="449"/>
    </location>
</feature>
<dbReference type="SUPFAM" id="SSF52540">
    <property type="entry name" value="P-loop containing nucleoside triphosphate hydrolases"/>
    <property type="match status" value="1"/>
</dbReference>
<reference evidence="12" key="2">
    <citation type="submission" date="2020-05" db="EMBL/GenBank/DDBJ databases">
        <authorList>
            <person name="Kim H.-S."/>
            <person name="Proctor R.H."/>
            <person name="Brown D.W."/>
        </authorList>
    </citation>
    <scope>NUCLEOTIDE SEQUENCE</scope>
    <source>
        <strain evidence="12">NRRL 22465</strain>
    </source>
</reference>
<dbReference type="PANTHER" id="PTHR11669">
    <property type="entry name" value="REPLICATION FACTOR C / DNA POLYMERASE III GAMMA-TAU SUBUNIT"/>
    <property type="match status" value="1"/>
</dbReference>
<accession>A0A8H4TXS3</accession>
<dbReference type="Gene3D" id="1.10.8.60">
    <property type="match status" value="1"/>
</dbReference>
<comment type="subcellular location">
    <subcellularLocation>
        <location evidence="1">Nucleus</location>
    </subcellularLocation>
</comment>
<keyword evidence="13" id="KW-1185">Reference proteome</keyword>
<dbReference type="CDD" id="cd03388">
    <property type="entry name" value="PAP2_SPPase1"/>
    <property type="match status" value="1"/>
</dbReference>
<keyword evidence="9" id="KW-0812">Transmembrane</keyword>
<dbReference type="EMBL" id="JABEYC010001351">
    <property type="protein sequence ID" value="KAF4966007.1"/>
    <property type="molecule type" value="Genomic_DNA"/>
</dbReference>
<evidence type="ECO:0000313" key="12">
    <source>
        <dbReference type="EMBL" id="KAF4966007.1"/>
    </source>
</evidence>
<feature type="domain" description="AAA+ ATPase" evidence="11">
    <location>
        <begin position="679"/>
        <end position="819"/>
    </location>
</feature>
<dbReference type="AlphaFoldDB" id="A0A8H4TXS3"/>
<dbReference type="FunFam" id="3.40.50.300:FF:000129">
    <property type="entry name" value="Replication factor C subunit 5"/>
    <property type="match status" value="1"/>
</dbReference>
<dbReference type="InterPro" id="IPR003959">
    <property type="entry name" value="ATPase_AAA_core"/>
</dbReference>
<protein>
    <recommendedName>
        <fullName evidence="7">Replication factor C subunit 3</fullName>
    </recommendedName>
</protein>
<dbReference type="GO" id="GO:0031389">
    <property type="term" value="C:Rad17 RFC-like complex"/>
    <property type="evidence" value="ECO:0007669"/>
    <property type="project" value="TreeGrafter"/>
</dbReference>
<feature type="transmembrane region" description="Helical" evidence="9">
    <location>
        <begin position="276"/>
        <end position="297"/>
    </location>
</feature>
<dbReference type="InterPro" id="IPR047854">
    <property type="entry name" value="RFC_lid"/>
</dbReference>
<feature type="transmembrane region" description="Helical" evidence="9">
    <location>
        <begin position="192"/>
        <end position="210"/>
    </location>
</feature>
<keyword evidence="5" id="KW-0067">ATP-binding</keyword>
<evidence type="ECO:0000256" key="3">
    <source>
        <dbReference type="ARBA" id="ARBA00022705"/>
    </source>
</evidence>
<dbReference type="InterPro" id="IPR008921">
    <property type="entry name" value="DNA_pol3_clamp-load_cplx_C"/>
</dbReference>
<sequence>MSDLRRDSPRSSATATATVVPSEGSAAGKVDDVPDAGLRSLGHYKRALPKWRYTLRQQMLPLIRWETPYLAWMQDKMRTPALDSYFAITANLGTHTFFMIGLPICFWCGYAAFGKGLVHILALGVFWTGFIKDFYSLPRPLSPPLNRITMSGSAALEYGFPSTHSANAVSVAVYGLLLLHSPDNTLPATTKLALEFLAYFYAASIIFGRLYCGMHGFLDVIIGSILGAAISLFEFYYGPPLDAYMHSSSWAAPLVASIIILILVRIHPEPADDCPCFDDSVAFAGVIIGLEFGTWTYGKIDLDPWETHAHGGGTVDITHLGLGTNVVRIVFGVLVVFAWRETMKPLLLKLLPHLFRIFEQVGMNMPRRFFTPASMYKTVPPGSRLDTLFPSPSDFPRMVESIRYPTTRGRSVSIGPQSAADAYETLAYRERRRRESVSSNHSSKSKPSNFELESTHEDHSGKGAQTSGSQPPRIGKYEAMMGTGEVLASPLSEDESFETLVTGTEDGLGEKEMFSQLIKPRVRYDVEVVTKLVVYTGIAWFAVAIIPIMFEVVGLGTNHLNQGMRKSASASDLSFTCAPNLRLSLSSKYTTPAFFDNRRDNSSKMSDFEDDMDVDVPAPSKDITFSADATKGKRSAANLPVEAEDSLPWVEKYRPNTLEDVSGHQDILATINKFIDTNRLPHLLLYGPPGTGKTSTILALARRIYGTVNMRQMVLELNASDDRGIDVVREQIKTFASTKQIFSMGGASARAGSSIAGFKLIILDEADAMTSTAQMALRRIMEKYTVNTRFCIIANYAHKLSPALLSRCTRFRFSPLKEADIRVLVDKVVEEEHVKVGGEAVDALVKLSKGDMRRALNVLQACHASSTPLRSKDAPKIPDSEIQRDTITTETIYNCIAAPPPDAIKDILSTLLETSDVTSCLNTINALKVSRGLALADIITALSEELTKLEVSPEVMITWLDGLANIEHRVAGGSSEAIQTGAVVGVVRSGVELMSR</sequence>
<feature type="transmembrane region" description="Helical" evidence="9">
    <location>
        <begin position="317"/>
        <end position="339"/>
    </location>
</feature>
<evidence type="ECO:0000259" key="11">
    <source>
        <dbReference type="SMART" id="SM00382"/>
    </source>
</evidence>
<feature type="transmembrane region" description="Helical" evidence="9">
    <location>
        <begin position="118"/>
        <end position="137"/>
    </location>
</feature>
<dbReference type="GO" id="GO:0031391">
    <property type="term" value="C:Elg1 RFC-like complex"/>
    <property type="evidence" value="ECO:0007669"/>
    <property type="project" value="TreeGrafter"/>
</dbReference>
<evidence type="ECO:0000256" key="7">
    <source>
        <dbReference type="ARBA" id="ARBA00070184"/>
    </source>
</evidence>
<dbReference type="Gene3D" id="1.20.144.10">
    <property type="entry name" value="Phosphatidic acid phosphatase type 2/haloperoxidase"/>
    <property type="match status" value="1"/>
</dbReference>
<dbReference type="Gene3D" id="3.40.50.300">
    <property type="entry name" value="P-loop containing nucleotide triphosphate hydrolases"/>
    <property type="match status" value="1"/>
</dbReference>
<feature type="compositionally biased region" description="Polar residues" evidence="8">
    <location>
        <begin position="10"/>
        <end position="19"/>
    </location>
</feature>
<proteinExistence type="inferred from homology"/>
<dbReference type="Gene3D" id="1.20.272.10">
    <property type="match status" value="1"/>
</dbReference>